<dbReference type="PROSITE" id="PS50111">
    <property type="entry name" value="CHEMOTAXIS_TRANSDUC_2"/>
    <property type="match status" value="1"/>
</dbReference>
<evidence type="ECO:0000256" key="1">
    <source>
        <dbReference type="ARBA" id="ARBA00023224"/>
    </source>
</evidence>
<dbReference type="Pfam" id="PF12729">
    <property type="entry name" value="4HB_MCP_1"/>
    <property type="match status" value="1"/>
</dbReference>
<dbReference type="GO" id="GO:0016020">
    <property type="term" value="C:membrane"/>
    <property type="evidence" value="ECO:0007669"/>
    <property type="project" value="InterPro"/>
</dbReference>
<evidence type="ECO:0000256" key="2">
    <source>
        <dbReference type="PROSITE-ProRule" id="PRU00284"/>
    </source>
</evidence>
<sequence length="430" mass="46871">MSMRIRWMSGRVAQDIQSLDRQALDITVNNASMMSSFTNVVTLSREQTGILAGLRASMDALARSVETVVQSAEVTRDGVDSMHALARRGDELLGQTTARLAALARSADSLSDRFREVVRRTQEIEGILGLIQHVAMQTNLLSLNAAVEAARAGEQGRGFGVVADEVRKLAARTDEATVQIREMISAISASTAEAGGFLDTVLTDIQAGVDHAQEAGQALTDISQHSSRTLEASGQMTEAARTQSGLSHRIGQDIESLSASARQSVEWVGKSNVDLRLVQGQIGQLKRGTAQLLPGRRELDVLTTCAEEMRACNILIKNADSHEEIKPVIERIGEIDQLMDETWARYLRRSGDPAARERFAEALRNYRVVRGEILDLARRGRFEAVREKITAQGRPAYGAIKQALTGLEEAERGGRKTRGRRPAAGVHALK</sequence>
<feature type="region of interest" description="Disordered" evidence="3">
    <location>
        <begin position="408"/>
        <end position="430"/>
    </location>
</feature>
<dbReference type="InterPro" id="IPR004089">
    <property type="entry name" value="MCPsignal_dom"/>
</dbReference>
<feature type="domain" description="Methyl-accepting transducer" evidence="4">
    <location>
        <begin position="22"/>
        <end position="258"/>
    </location>
</feature>
<dbReference type="PANTHER" id="PTHR32089:SF112">
    <property type="entry name" value="LYSOZYME-LIKE PROTEIN-RELATED"/>
    <property type="match status" value="1"/>
</dbReference>
<evidence type="ECO:0000313" key="6">
    <source>
        <dbReference type="Proteomes" id="UP000541136"/>
    </source>
</evidence>
<evidence type="ECO:0000259" key="4">
    <source>
        <dbReference type="PROSITE" id="PS50111"/>
    </source>
</evidence>
<dbReference type="AlphaFoldDB" id="A0A7W9WQG4"/>
<protein>
    <submittedName>
        <fullName evidence="5">Methyl-accepting chemotaxis protein</fullName>
    </submittedName>
</protein>
<name>A0A7W9WQG4_CASDE</name>
<dbReference type="Gene3D" id="1.10.287.950">
    <property type="entry name" value="Methyl-accepting chemotaxis protein"/>
    <property type="match status" value="1"/>
</dbReference>
<dbReference type="GO" id="GO:0007165">
    <property type="term" value="P:signal transduction"/>
    <property type="evidence" value="ECO:0007669"/>
    <property type="project" value="UniProtKB-KW"/>
</dbReference>
<reference evidence="5 6" key="1">
    <citation type="submission" date="2020-08" db="EMBL/GenBank/DDBJ databases">
        <title>Genomic Encyclopedia of Type Strains, Phase IV (KMG-IV): sequencing the most valuable type-strain genomes for metagenomic binning, comparative biology and taxonomic classification.</title>
        <authorList>
            <person name="Goeker M."/>
        </authorList>
    </citation>
    <scope>NUCLEOTIDE SEQUENCE [LARGE SCALE GENOMIC DNA]</scope>
    <source>
        <strain evidence="5 6">DSM 12141</strain>
    </source>
</reference>
<dbReference type="Proteomes" id="UP000541136">
    <property type="component" value="Unassembled WGS sequence"/>
</dbReference>
<dbReference type="RefSeq" id="WP_151023771.1">
    <property type="nucleotide sequence ID" value="NZ_JACHIB010000018.1"/>
</dbReference>
<organism evidence="5 6">
    <name type="scientific">Castellaniella defragrans</name>
    <name type="common">Alcaligenes defragrans</name>
    <dbReference type="NCBI Taxonomy" id="75697"/>
    <lineage>
        <taxon>Bacteria</taxon>
        <taxon>Pseudomonadati</taxon>
        <taxon>Pseudomonadota</taxon>
        <taxon>Betaproteobacteria</taxon>
        <taxon>Burkholderiales</taxon>
        <taxon>Alcaligenaceae</taxon>
        <taxon>Castellaniella</taxon>
    </lineage>
</organism>
<dbReference type="InterPro" id="IPR024478">
    <property type="entry name" value="HlyB_4HB_MCP"/>
</dbReference>
<dbReference type="Pfam" id="PF00015">
    <property type="entry name" value="MCPsignal"/>
    <property type="match status" value="1"/>
</dbReference>
<dbReference type="SUPFAM" id="SSF58104">
    <property type="entry name" value="Methyl-accepting chemotaxis protein (MCP) signaling domain"/>
    <property type="match status" value="1"/>
</dbReference>
<accession>A0A7W9WQG4</accession>
<proteinExistence type="predicted"/>
<gene>
    <name evidence="5" type="ORF">HNR28_002923</name>
</gene>
<comment type="caution">
    <text evidence="5">The sequence shown here is derived from an EMBL/GenBank/DDBJ whole genome shotgun (WGS) entry which is preliminary data.</text>
</comment>
<dbReference type="EMBL" id="JACHIB010000018">
    <property type="protein sequence ID" value="MBB6084875.1"/>
    <property type="molecule type" value="Genomic_DNA"/>
</dbReference>
<evidence type="ECO:0000313" key="5">
    <source>
        <dbReference type="EMBL" id="MBB6084875.1"/>
    </source>
</evidence>
<dbReference type="SMART" id="SM00283">
    <property type="entry name" value="MA"/>
    <property type="match status" value="1"/>
</dbReference>
<dbReference type="PANTHER" id="PTHR32089">
    <property type="entry name" value="METHYL-ACCEPTING CHEMOTAXIS PROTEIN MCPB"/>
    <property type="match status" value="1"/>
</dbReference>
<keyword evidence="1 2" id="KW-0807">Transducer</keyword>
<evidence type="ECO:0000256" key="3">
    <source>
        <dbReference type="SAM" id="MobiDB-lite"/>
    </source>
</evidence>